<protein>
    <submittedName>
        <fullName evidence="2">Uncharacterized protein</fullName>
    </submittedName>
</protein>
<keyword evidence="3" id="KW-1185">Reference proteome</keyword>
<dbReference type="Proteomes" id="UP001054854">
    <property type="component" value="Unassembled WGS sequence"/>
</dbReference>
<proteinExistence type="predicted"/>
<accession>A0ABQ3TUA9</accession>
<feature type="region of interest" description="Disordered" evidence="1">
    <location>
        <begin position="20"/>
        <end position="57"/>
    </location>
</feature>
<reference evidence="2" key="1">
    <citation type="submission" date="2024-05" db="EMBL/GenBank/DDBJ databases">
        <title>Whole genome shotgun sequence of Streptomyces hygroscopicus NBRC 113678.</title>
        <authorList>
            <person name="Komaki H."/>
            <person name="Tamura T."/>
        </authorList>
    </citation>
    <scope>NUCLEOTIDE SEQUENCE</scope>
    <source>
        <strain evidence="2">N11-34</strain>
    </source>
</reference>
<gene>
    <name evidence="2" type="ORF">TPA0910_13440</name>
</gene>
<dbReference type="EMBL" id="BNEK01000002">
    <property type="protein sequence ID" value="GHJ26911.1"/>
    <property type="molecule type" value="Genomic_DNA"/>
</dbReference>
<organism evidence="2 3">
    <name type="scientific">Streptomyces hygroscopicus</name>
    <dbReference type="NCBI Taxonomy" id="1912"/>
    <lineage>
        <taxon>Bacteria</taxon>
        <taxon>Bacillati</taxon>
        <taxon>Actinomycetota</taxon>
        <taxon>Actinomycetes</taxon>
        <taxon>Kitasatosporales</taxon>
        <taxon>Streptomycetaceae</taxon>
        <taxon>Streptomyces</taxon>
        <taxon>Streptomyces violaceusniger group</taxon>
    </lineage>
</organism>
<feature type="compositionally biased region" description="Low complexity" evidence="1">
    <location>
        <begin position="20"/>
        <end position="39"/>
    </location>
</feature>
<evidence type="ECO:0000256" key="1">
    <source>
        <dbReference type="SAM" id="MobiDB-lite"/>
    </source>
</evidence>
<comment type="caution">
    <text evidence="2">The sequence shown here is derived from an EMBL/GenBank/DDBJ whole genome shotgun (WGS) entry which is preliminary data.</text>
</comment>
<name>A0ABQ3TUA9_STRHY</name>
<evidence type="ECO:0000313" key="2">
    <source>
        <dbReference type="EMBL" id="GHJ26911.1"/>
    </source>
</evidence>
<evidence type="ECO:0000313" key="3">
    <source>
        <dbReference type="Proteomes" id="UP001054854"/>
    </source>
</evidence>
<sequence>MLAVAAAGFLLARYEPHAALPRGPAAGASAAQADPAGQQSLRSAGGLDQQDTAERGR</sequence>